<gene>
    <name evidence="4" type="ORF">SAMN05428998_101101</name>
</gene>
<dbReference type="STRING" id="560819.SAMN05428998_101101"/>
<dbReference type="GO" id="GO:0046872">
    <property type="term" value="F:metal ion binding"/>
    <property type="evidence" value="ECO:0007669"/>
    <property type="project" value="UniProtKB-KW"/>
</dbReference>
<dbReference type="Pfam" id="PF00884">
    <property type="entry name" value="Sulfatase"/>
    <property type="match status" value="1"/>
</dbReference>
<dbReference type="SUPFAM" id="SSF53649">
    <property type="entry name" value="Alkaline phosphatase-like"/>
    <property type="match status" value="1"/>
</dbReference>
<proteinExistence type="predicted"/>
<dbReference type="Proteomes" id="UP000192917">
    <property type="component" value="Unassembled WGS sequence"/>
</dbReference>
<sequence length="510" mass="55606">MAHRPGRKVLLIVADQWRGDTLESLGHPCVATPNLSRLAARGTTFARHFVQGTPCGPSRASLATGQYLMNHRVATNWTPTSAGLPSLPRLLRAAGVAPCLIGYTTTIPDPRVTPHDDPRFRHWSIAEGWEVLRPFEAGREAYLRWLEGRGHPRLESYEAHFATLRGELARGPFAAEEHDSRWLAEAAVEFLRRPPEGDWLLHLGFFRPHPPLAAPEAYLAPYRGIEPPAPTACDPAGTHPYLEALRRGTRATVAHPALEGLAAELSPAEVAELRRAYYALCSEVDAEVGRVLAVLEESGQLDETLVLFTSDHGEQLGDQGLVGKRGLTGASFHVPLVVAAPGATGAGGGRVVERFTEAVDLLPTILDWLGAEIPPSCDGRSLLPFLAGETPEDWRGFAVYEQDFRDVLGTEVPLPLGREEACFMALRDERWAFVHFAGLPPALFDLAEDPGETRNLADDPAHAGVVADCTRRLLTHRLRHADRTLTSWRVTPAGLVRDGRDSAPELATPA</sequence>
<dbReference type="AlphaFoldDB" id="A0A1Y6B2S3"/>
<evidence type="ECO:0000256" key="1">
    <source>
        <dbReference type="ARBA" id="ARBA00022723"/>
    </source>
</evidence>
<dbReference type="GO" id="GO:0005737">
    <property type="term" value="C:cytoplasm"/>
    <property type="evidence" value="ECO:0007669"/>
    <property type="project" value="TreeGrafter"/>
</dbReference>
<evidence type="ECO:0000313" key="4">
    <source>
        <dbReference type="EMBL" id="SME88489.1"/>
    </source>
</evidence>
<dbReference type="PANTHER" id="PTHR45953:SF1">
    <property type="entry name" value="IDURONATE 2-SULFATASE"/>
    <property type="match status" value="1"/>
</dbReference>
<accession>A0A1Y6B2S3</accession>
<keyword evidence="5" id="KW-1185">Reference proteome</keyword>
<evidence type="ECO:0000313" key="5">
    <source>
        <dbReference type="Proteomes" id="UP000192917"/>
    </source>
</evidence>
<dbReference type="PANTHER" id="PTHR45953">
    <property type="entry name" value="IDURONATE 2-SULFATASE"/>
    <property type="match status" value="1"/>
</dbReference>
<dbReference type="RefSeq" id="WP_085120467.1">
    <property type="nucleotide sequence ID" value="NZ_FWZX01000001.1"/>
</dbReference>
<name>A0A1Y6B2S3_9PROT</name>
<dbReference type="InterPro" id="IPR000917">
    <property type="entry name" value="Sulfatase_N"/>
</dbReference>
<dbReference type="InterPro" id="IPR017850">
    <property type="entry name" value="Alkaline_phosphatase_core_sf"/>
</dbReference>
<evidence type="ECO:0000259" key="3">
    <source>
        <dbReference type="Pfam" id="PF00884"/>
    </source>
</evidence>
<organism evidence="4 5">
    <name type="scientific">Tistlia consotensis USBA 355</name>
    <dbReference type="NCBI Taxonomy" id="560819"/>
    <lineage>
        <taxon>Bacteria</taxon>
        <taxon>Pseudomonadati</taxon>
        <taxon>Pseudomonadota</taxon>
        <taxon>Alphaproteobacteria</taxon>
        <taxon>Rhodospirillales</taxon>
        <taxon>Rhodovibrionaceae</taxon>
        <taxon>Tistlia</taxon>
    </lineage>
</organism>
<keyword evidence="1" id="KW-0479">Metal-binding</keyword>
<protein>
    <submittedName>
        <fullName evidence="4">Arylsulfatase A</fullName>
    </submittedName>
</protein>
<dbReference type="GO" id="GO:0008484">
    <property type="term" value="F:sulfuric ester hydrolase activity"/>
    <property type="evidence" value="ECO:0007669"/>
    <property type="project" value="TreeGrafter"/>
</dbReference>
<dbReference type="EMBL" id="FWZX01000001">
    <property type="protein sequence ID" value="SME88489.1"/>
    <property type="molecule type" value="Genomic_DNA"/>
</dbReference>
<dbReference type="Gene3D" id="3.40.720.10">
    <property type="entry name" value="Alkaline Phosphatase, subunit A"/>
    <property type="match status" value="1"/>
</dbReference>
<feature type="domain" description="Sulfatase N-terminal" evidence="3">
    <location>
        <begin position="8"/>
        <end position="371"/>
    </location>
</feature>
<keyword evidence="2" id="KW-0378">Hydrolase</keyword>
<evidence type="ECO:0000256" key="2">
    <source>
        <dbReference type="ARBA" id="ARBA00022801"/>
    </source>
</evidence>
<reference evidence="4 5" key="1">
    <citation type="submission" date="2017-04" db="EMBL/GenBank/DDBJ databases">
        <authorList>
            <person name="Afonso C.L."/>
            <person name="Miller P.J."/>
            <person name="Scott M.A."/>
            <person name="Spackman E."/>
            <person name="Goraichik I."/>
            <person name="Dimitrov K.M."/>
            <person name="Suarez D.L."/>
            <person name="Swayne D.E."/>
        </authorList>
    </citation>
    <scope>NUCLEOTIDE SEQUENCE [LARGE SCALE GENOMIC DNA]</scope>
    <source>
        <strain evidence="4 5">USBA 355</strain>
    </source>
</reference>